<dbReference type="Gene3D" id="3.60.10.10">
    <property type="entry name" value="Endonuclease/exonuclease/phosphatase"/>
    <property type="match status" value="1"/>
</dbReference>
<dbReference type="PANTHER" id="PTHR33710:SF77">
    <property type="entry name" value="DNASE I-LIKE SUPERFAMILY PROTEIN"/>
    <property type="match status" value="1"/>
</dbReference>
<dbReference type="EMBL" id="JABFAE010000005">
    <property type="protein sequence ID" value="MBA0827872.1"/>
    <property type="molecule type" value="Genomic_DNA"/>
</dbReference>
<evidence type="ECO:0008006" key="3">
    <source>
        <dbReference type="Google" id="ProtNLM"/>
    </source>
</evidence>
<evidence type="ECO:0000313" key="1">
    <source>
        <dbReference type="EMBL" id="MBA0827872.1"/>
    </source>
</evidence>
<dbReference type="InterPro" id="IPR036691">
    <property type="entry name" value="Endo/exonu/phosph_ase_sf"/>
</dbReference>
<comment type="caution">
    <text evidence="1">The sequence shown here is derived from an EMBL/GenBank/DDBJ whole genome shotgun (WGS) entry which is preliminary data.</text>
</comment>
<feature type="non-terminal residue" evidence="1">
    <location>
        <position position="599"/>
    </location>
</feature>
<accession>A0A7J9J0E7</accession>
<proteinExistence type="predicted"/>
<keyword evidence="2" id="KW-1185">Reference proteome</keyword>
<dbReference type="Proteomes" id="UP000593575">
    <property type="component" value="Unassembled WGS sequence"/>
</dbReference>
<dbReference type="AlphaFoldDB" id="A0A7J9J0E7"/>
<gene>
    <name evidence="1" type="ORF">Goarm_012615</name>
</gene>
<evidence type="ECO:0000313" key="2">
    <source>
        <dbReference type="Proteomes" id="UP000593575"/>
    </source>
</evidence>
<protein>
    <recommendedName>
        <fullName evidence="3">Reverse transcriptase</fullName>
    </recommendedName>
</protein>
<organism evidence="1 2">
    <name type="scientific">Gossypium armourianum</name>
    <dbReference type="NCBI Taxonomy" id="34283"/>
    <lineage>
        <taxon>Eukaryota</taxon>
        <taxon>Viridiplantae</taxon>
        <taxon>Streptophyta</taxon>
        <taxon>Embryophyta</taxon>
        <taxon>Tracheophyta</taxon>
        <taxon>Spermatophyta</taxon>
        <taxon>Magnoliopsida</taxon>
        <taxon>eudicotyledons</taxon>
        <taxon>Gunneridae</taxon>
        <taxon>Pentapetalae</taxon>
        <taxon>rosids</taxon>
        <taxon>malvids</taxon>
        <taxon>Malvales</taxon>
        <taxon>Malvaceae</taxon>
        <taxon>Malvoideae</taxon>
        <taxon>Gossypium</taxon>
    </lineage>
</organism>
<reference evidence="1 2" key="1">
    <citation type="journal article" date="2019" name="Genome Biol. Evol.">
        <title>Insights into the evolution of the New World diploid cottons (Gossypium, subgenus Houzingenia) based on genome sequencing.</title>
        <authorList>
            <person name="Grover C.E."/>
            <person name="Arick M.A. 2nd"/>
            <person name="Thrash A."/>
            <person name="Conover J.L."/>
            <person name="Sanders W.S."/>
            <person name="Peterson D.G."/>
            <person name="Frelichowski J.E."/>
            <person name="Scheffler J.A."/>
            <person name="Scheffler B.E."/>
            <person name="Wendel J.F."/>
        </authorList>
    </citation>
    <scope>NUCLEOTIDE SEQUENCE [LARGE SCALE GENOMIC DNA]</scope>
    <source>
        <strain evidence="1">6</strain>
        <tissue evidence="1">Leaf</tissue>
    </source>
</reference>
<dbReference type="SUPFAM" id="SSF56219">
    <property type="entry name" value="DNase I-like"/>
    <property type="match status" value="1"/>
</dbReference>
<sequence length="599" mass="68894">MAEKLIRLSPILVFNTLTGWKQLVFLEAFGSPNSRKRRCLWDALKVTFSGNGYPWMAVGDFNALLSPSEKKGGRVSGKRCSYFRDFVDSTGVHDFGFKCAPFTWSRGEVYERLDRAIGNYMWLASFSNYFVTHFLRLIADHRPLSNSLLQLDLEVRKELEQVMYHEELLWKQKAKYDWLSLGEWIFDEEALRHKAICFFKNLYSEDPGPMRGLTTSSFSQLEDGEALGSDRFHDTFFRVNGISWGFGLWIGQEYFCRGKIDPELNNTLIVLIPKIIANQFKLVFPRIIGQGQSGFIVWRSTTDNIIITQEVFHSMRVKQKSNNWFAIKIDLEKAYDRVSGRKVALVSWEDVCQPKDHGGLDFRKLYDHNTSFMLKLSYKLVADSKTLWAQRALTKVWPLIRENLLWSVRDGESVICSHDPWVLCVRLLVNMIPGHTNLDLDCIVNDMRLLTNVERVRRGLRHSSMCEGISWSNDDSVKVSYSWANHFALSGKALICSTQILTHCTHLVGNWACLNTDGSVRYGNDFAAVGGTVRNRNGKWILGILVDWGYDHMLIQTDSLEVAKFERWSISHISRGDNQETDNLVKLAHGRSHGLRIFE</sequence>
<dbReference type="PANTHER" id="PTHR33710">
    <property type="entry name" value="BNAC02G09200D PROTEIN"/>
    <property type="match status" value="1"/>
</dbReference>
<name>A0A7J9J0E7_9ROSI</name>